<accession>A0A840MTB9</accession>
<dbReference type="Proteomes" id="UP000521227">
    <property type="component" value="Unassembled WGS sequence"/>
</dbReference>
<evidence type="ECO:0000313" key="2">
    <source>
        <dbReference type="EMBL" id="MBB5051025.1"/>
    </source>
</evidence>
<name>A0A840MTB9_9BRAD</name>
<evidence type="ECO:0000256" key="1">
    <source>
        <dbReference type="SAM" id="Coils"/>
    </source>
</evidence>
<comment type="caution">
    <text evidence="2">The sequence shown here is derived from an EMBL/GenBank/DDBJ whole genome shotgun (WGS) entry which is preliminary data.</text>
</comment>
<dbReference type="RefSeq" id="WP_184082823.1">
    <property type="nucleotide sequence ID" value="NZ_JACHIJ010000002.1"/>
</dbReference>
<gene>
    <name evidence="2" type="ORF">HNQ36_000979</name>
</gene>
<protein>
    <submittedName>
        <fullName evidence="2">Uncharacterized protein</fullName>
    </submittedName>
</protein>
<dbReference type="EMBL" id="JACHIJ010000002">
    <property type="protein sequence ID" value="MBB5051025.1"/>
    <property type="molecule type" value="Genomic_DNA"/>
</dbReference>
<dbReference type="AlphaFoldDB" id="A0A840MTB9"/>
<organism evidence="2 3">
    <name type="scientific">Afipia massiliensis</name>
    <dbReference type="NCBI Taxonomy" id="211460"/>
    <lineage>
        <taxon>Bacteria</taxon>
        <taxon>Pseudomonadati</taxon>
        <taxon>Pseudomonadota</taxon>
        <taxon>Alphaproteobacteria</taxon>
        <taxon>Hyphomicrobiales</taxon>
        <taxon>Nitrobacteraceae</taxon>
        <taxon>Afipia</taxon>
    </lineage>
</organism>
<sequence length="786" mass="88660">MNAAFAAYVASAKVLAADRGLKWDLPCDDTGKIAKASRWDLTALVGMIPPPSIYVTDLGVIEGSFERLNEVRRQMGQPELEPAPMSQSWRDLYLAIIIHHLLVRKNKPASAMVPARWIRHLASAARDTQPWAVTPDQVRQAYNAALLAGESGKNALNFEMTVRNELDDQHLADIPALARFCLPLEWEQTREGHQRTRGERSRVGGMFSASRLRSTLSERKSAAKLPEEQAFWEMIRIIFTETPRTFSDVIRFAILKLGVISGLRVGEIVLLPFDCIRWREYVDGDGLPAGSKGGTSRSLMLRHFAEKQVEDETIDGVCLYENAQHVPPMFEELVLETLSTVRELTAPVRERLRLQIETGRLIPEYPPEALVPAHEMFTRMSGSALFSKAEVPAELEARYRKTLDPRVFEDIRAVQLASDAPFQATSVFWLGRRKAGQIAIRNSTGDEIVDGRIEWKRAFLRVGEVEACMRATSPTIHPDLQPATLTNGTSIHPHELMFLLPIRNLIEGRNEGLLDPTRYFAFGRIATRDINRALEDSRSIFRRYGASEQDRQLSLNPHALRHLQTTELFRLGVADTIITKRFNRRSVAQSYEYDHRSLAEDLANIDTPEPAEEALSGNARQVYRLIAANKVSGPIIDEFRRIQRQHGDDVAFEYLNAEADGLHVTPYGFCVNSFAVDPCPKHLECFNGCRHLARSDVDKERENLERLRDRMTGTVKTLEALPEHQRSAGWHNQIAHAQTRLSNILTAIDTRPGEKPFPEGPDLYQSAESRRGTSVLDTVTFLQDGQ</sequence>
<reference evidence="2 3" key="1">
    <citation type="submission" date="2020-08" db="EMBL/GenBank/DDBJ databases">
        <title>Genomic Encyclopedia of Type Strains, Phase IV (KMG-IV): sequencing the most valuable type-strain genomes for metagenomic binning, comparative biology and taxonomic classification.</title>
        <authorList>
            <person name="Goeker M."/>
        </authorList>
    </citation>
    <scope>NUCLEOTIDE SEQUENCE [LARGE SCALE GENOMIC DNA]</scope>
    <source>
        <strain evidence="2 3">DSM 17498</strain>
    </source>
</reference>
<evidence type="ECO:0000313" key="3">
    <source>
        <dbReference type="Proteomes" id="UP000521227"/>
    </source>
</evidence>
<feature type="coiled-coil region" evidence="1">
    <location>
        <begin position="690"/>
        <end position="721"/>
    </location>
</feature>
<keyword evidence="1" id="KW-0175">Coiled coil</keyword>
<proteinExistence type="predicted"/>